<dbReference type="AlphaFoldDB" id="A0A1J5JMM0"/>
<organism evidence="1 2">
    <name type="scientific">Neomoorella thermoacetica</name>
    <name type="common">Clostridium thermoaceticum</name>
    <dbReference type="NCBI Taxonomy" id="1525"/>
    <lineage>
        <taxon>Bacteria</taxon>
        <taxon>Bacillati</taxon>
        <taxon>Bacillota</taxon>
        <taxon>Clostridia</taxon>
        <taxon>Neomoorellales</taxon>
        <taxon>Neomoorellaceae</taxon>
        <taxon>Neomoorella</taxon>
    </lineage>
</organism>
<dbReference type="EMBL" id="MIHH01000019">
    <property type="protein sequence ID" value="OIQ07979.1"/>
    <property type="molecule type" value="Genomic_DNA"/>
</dbReference>
<dbReference type="KEGG" id="mthz:MOTHA_c02290"/>
<comment type="caution">
    <text evidence="1">The sequence shown here is derived from an EMBL/GenBank/DDBJ whole genome shotgun (WGS) entry which is preliminary data.</text>
</comment>
<proteinExistence type="predicted"/>
<reference evidence="1 2" key="1">
    <citation type="submission" date="2016-08" db="EMBL/GenBank/DDBJ databases">
        <title>Genome-based comparison of Moorella thermoacetic strains.</title>
        <authorList>
            <person name="Poehlein A."/>
            <person name="Bengelsdorf F.R."/>
            <person name="Esser C."/>
            <person name="Duerre P."/>
            <person name="Daniel R."/>
        </authorList>
    </citation>
    <scope>NUCLEOTIDE SEQUENCE [LARGE SCALE GENOMIC DNA]</scope>
    <source>
        <strain evidence="1 2">DSM 11768</strain>
    </source>
</reference>
<name>A0A1J5JMM0_NEOTH</name>
<gene>
    <name evidence="1" type="ORF">MOOR_24200</name>
</gene>
<sequence>MTTILHICTRKSLFQTIQALLEGCQALAGCIKLLPEGFKAVIYRFLDITAGDHRVLLGAGSGRSRPGATSQPKPQG</sequence>
<dbReference type="Proteomes" id="UP000182743">
    <property type="component" value="Unassembled WGS sequence"/>
</dbReference>
<accession>A0A1J5JMM0</accession>
<protein>
    <submittedName>
        <fullName evidence="1">Uncharacterized protein</fullName>
    </submittedName>
</protein>
<evidence type="ECO:0000313" key="2">
    <source>
        <dbReference type="Proteomes" id="UP000182743"/>
    </source>
</evidence>
<dbReference type="KEGG" id="mtho:MOTHE_c02310"/>
<evidence type="ECO:0000313" key="1">
    <source>
        <dbReference type="EMBL" id="OIQ07979.1"/>
    </source>
</evidence>